<evidence type="ECO:0000259" key="2">
    <source>
        <dbReference type="Pfam" id="PF13739"/>
    </source>
</evidence>
<protein>
    <recommendedName>
        <fullName evidence="7">DUF3298/DUF4163 domain-containing protein</fullName>
    </recommendedName>
</protein>
<feature type="domain" description="Deacetylase PdaC" evidence="2">
    <location>
        <begin position="21"/>
        <end position="127"/>
    </location>
</feature>
<dbReference type="InterPro" id="IPR025303">
    <property type="entry name" value="PdaC"/>
</dbReference>
<dbReference type="InterPro" id="IPR021729">
    <property type="entry name" value="DUF3298"/>
</dbReference>
<dbReference type="EMBL" id="BBNY01000005">
    <property type="protein sequence ID" value="GAL88836.1"/>
    <property type="molecule type" value="Genomic_DNA"/>
</dbReference>
<dbReference type="Gene3D" id="3.90.640.20">
    <property type="entry name" value="Heat-shock cognate protein, ATPase"/>
    <property type="match status" value="1"/>
</dbReference>
<dbReference type="InterPro" id="IPR037126">
    <property type="entry name" value="PdaC/RsiV-like_sf"/>
</dbReference>
<feature type="domain" description="DUF3298" evidence="1">
    <location>
        <begin position="158"/>
        <end position="215"/>
    </location>
</feature>
<dbReference type="Gene3D" id="3.30.565.40">
    <property type="entry name" value="Fervidobacterium nodosum Rt17-B1 like"/>
    <property type="match status" value="1"/>
</dbReference>
<gene>
    <name evidence="3" type="ORF">JCM19301_256</name>
    <name evidence="4" type="ORF">JCM19538_1825</name>
</gene>
<evidence type="ECO:0000313" key="4">
    <source>
        <dbReference type="EMBL" id="GAL88836.1"/>
    </source>
</evidence>
<name>A0A090VUB8_9FLAO</name>
<evidence type="ECO:0000313" key="5">
    <source>
        <dbReference type="Proteomes" id="UP000029641"/>
    </source>
</evidence>
<evidence type="ECO:0000313" key="3">
    <source>
        <dbReference type="EMBL" id="GAL68316.1"/>
    </source>
</evidence>
<dbReference type="AlphaFoldDB" id="A0A090VUB8"/>
<keyword evidence="6" id="KW-1185">Reference proteome</keyword>
<proteinExistence type="predicted"/>
<dbReference type="STRING" id="504487.JCM19538_1825"/>
<accession>A0A090VUB8</accession>
<reference evidence="6" key="1">
    <citation type="journal article" date="2014" name="Genome Announc.">
        <title>Draft Genome Sequence of Marine Flavobacterium Jejuia pallidilutea Strain 11shimoA1 and Pigmentation Mutants.</title>
        <authorList>
            <person name="Takatani N."/>
            <person name="Nakanishi M."/>
            <person name="Meirelles P."/>
            <person name="Mino S."/>
            <person name="Suda W."/>
            <person name="Oshima K."/>
            <person name="Hattori M."/>
            <person name="Ohkuma M."/>
            <person name="Hosokawa M."/>
            <person name="Miyashita K."/>
            <person name="Thompson F.L."/>
            <person name="Niwa A."/>
            <person name="Sawabe T."/>
            <person name="Sawabe T."/>
        </authorList>
    </citation>
    <scope>NUCLEOTIDE SEQUENCE [LARGE SCALE GENOMIC DNA]</scope>
    <source>
        <strain evidence="6">JCM 19538</strain>
    </source>
</reference>
<evidence type="ECO:0008006" key="7">
    <source>
        <dbReference type="Google" id="ProtNLM"/>
    </source>
</evidence>
<dbReference type="EMBL" id="BBNR01000018">
    <property type="protein sequence ID" value="GAL68316.1"/>
    <property type="molecule type" value="Genomic_DNA"/>
</dbReference>
<sequence>MVFSCKKENELTFSEIQVTTNNNTIVEVFIPKATGNKATSKAINTEIENFITSLLEIGDPKAKTKPSSLTKQIEAFNSEYNNFIKDFPEVTQLWEAQIDGEVIYQSKDIISIAITAYLNTGGAHGNTNISFLNFDAATGKRILKEKLITNTKAFTNIAKTYFNEELTDKSILFEPESFTLPENIGISEEGIILLYNTYEIAPYASGIIEFTIPFEKVKSYLIFNSF</sequence>
<organism evidence="3 5">
    <name type="scientific">Jejuia pallidilutea</name>
    <dbReference type="NCBI Taxonomy" id="504487"/>
    <lineage>
        <taxon>Bacteria</taxon>
        <taxon>Pseudomonadati</taxon>
        <taxon>Bacteroidota</taxon>
        <taxon>Flavobacteriia</taxon>
        <taxon>Flavobacteriales</taxon>
        <taxon>Flavobacteriaceae</taxon>
        <taxon>Jejuia</taxon>
    </lineage>
</organism>
<dbReference type="Proteomes" id="UP000029641">
    <property type="component" value="Unassembled WGS sequence"/>
</dbReference>
<dbReference type="Pfam" id="PF13739">
    <property type="entry name" value="PdaC"/>
    <property type="match status" value="1"/>
</dbReference>
<evidence type="ECO:0000313" key="6">
    <source>
        <dbReference type="Proteomes" id="UP000030184"/>
    </source>
</evidence>
<comment type="caution">
    <text evidence="3">The sequence shown here is derived from an EMBL/GenBank/DDBJ whole genome shotgun (WGS) entry which is preliminary data.</text>
</comment>
<evidence type="ECO:0000259" key="1">
    <source>
        <dbReference type="Pfam" id="PF11738"/>
    </source>
</evidence>
<dbReference type="Pfam" id="PF11738">
    <property type="entry name" value="DUF3298"/>
    <property type="match status" value="1"/>
</dbReference>
<dbReference type="Proteomes" id="UP000030184">
    <property type="component" value="Unassembled WGS sequence"/>
</dbReference>